<evidence type="ECO:0000313" key="4">
    <source>
        <dbReference type="Proteomes" id="UP000544222"/>
    </source>
</evidence>
<dbReference type="InterPro" id="IPR036956">
    <property type="entry name" value="Impact_N_sf"/>
</dbReference>
<dbReference type="Proteomes" id="UP000544222">
    <property type="component" value="Unassembled WGS sequence"/>
</dbReference>
<comment type="caution">
    <text evidence="3">The sequence shown here is derived from an EMBL/GenBank/DDBJ whole genome shotgun (WGS) entry which is preliminary data.</text>
</comment>
<dbReference type="EMBL" id="JACHYB010000002">
    <property type="protein sequence ID" value="MBB3188335.1"/>
    <property type="molecule type" value="Genomic_DNA"/>
</dbReference>
<gene>
    <name evidence="3" type="ORF">FHX64_002533</name>
</gene>
<name>A0A7W5DSM1_9PORP</name>
<evidence type="ECO:0000313" key="3">
    <source>
        <dbReference type="EMBL" id="MBB3188335.1"/>
    </source>
</evidence>
<sequence length="201" mass="22814">MSDCIRTLRRTSEGIYKEKGSKFLSFAMPVSSETEIRQIIESFRKRFYDARHVCYAYVLGEEKNQYRAYDDGEPSGTAGRPILGQIHSYELTNVLIIVVRYFGGVLLGTGGLTHAYKQSATDALANNEISEEEIRQTMQLSFDYAQMPQVMAAIKAWHVTIQEQQFESTCHMVISIPRTESAAFLAKLQSVIRDISLLKKQ</sequence>
<protein>
    <submittedName>
        <fullName evidence="3">Putative YigZ family protein</fullName>
    </submittedName>
</protein>
<dbReference type="InterPro" id="IPR023582">
    <property type="entry name" value="Impact"/>
</dbReference>
<dbReference type="InterPro" id="IPR015796">
    <property type="entry name" value="Impact_YigZ-like"/>
</dbReference>
<dbReference type="AlphaFoldDB" id="A0A7W5DSM1"/>
<dbReference type="GO" id="GO:0005737">
    <property type="term" value="C:cytoplasm"/>
    <property type="evidence" value="ECO:0007669"/>
    <property type="project" value="TreeGrafter"/>
</dbReference>
<dbReference type="Pfam" id="PF01205">
    <property type="entry name" value="Impact_N"/>
    <property type="match status" value="1"/>
</dbReference>
<dbReference type="GO" id="GO:0006446">
    <property type="term" value="P:regulation of translational initiation"/>
    <property type="evidence" value="ECO:0007669"/>
    <property type="project" value="TreeGrafter"/>
</dbReference>
<dbReference type="PROSITE" id="PS00910">
    <property type="entry name" value="UPF0029"/>
    <property type="match status" value="1"/>
</dbReference>
<reference evidence="3 4" key="1">
    <citation type="submission" date="2020-08" db="EMBL/GenBank/DDBJ databases">
        <title>Genomic Encyclopedia of Type Strains, Phase IV (KMG-IV): sequencing the most valuable type-strain genomes for metagenomic binning, comparative biology and taxonomic classification.</title>
        <authorList>
            <person name="Goeker M."/>
        </authorList>
    </citation>
    <scope>NUCLEOTIDE SEQUENCE [LARGE SCALE GENOMIC DNA]</scope>
    <source>
        <strain evidence="3 4">DSM 27471</strain>
    </source>
</reference>
<dbReference type="InterPro" id="IPR001498">
    <property type="entry name" value="Impact_N"/>
</dbReference>
<dbReference type="InterPro" id="IPR035647">
    <property type="entry name" value="EFG_III/V"/>
</dbReference>
<dbReference type="Gene3D" id="3.30.70.240">
    <property type="match status" value="1"/>
</dbReference>
<evidence type="ECO:0000259" key="2">
    <source>
        <dbReference type="Pfam" id="PF01205"/>
    </source>
</evidence>
<evidence type="ECO:0000256" key="1">
    <source>
        <dbReference type="ARBA" id="ARBA00007665"/>
    </source>
</evidence>
<accession>A0A7W5DSM1</accession>
<dbReference type="PANTHER" id="PTHR16301:SF20">
    <property type="entry name" value="IMPACT FAMILY MEMBER YIGZ"/>
    <property type="match status" value="1"/>
</dbReference>
<dbReference type="SUPFAM" id="SSF54211">
    <property type="entry name" value="Ribosomal protein S5 domain 2-like"/>
    <property type="match status" value="1"/>
</dbReference>
<dbReference type="PANTHER" id="PTHR16301">
    <property type="entry name" value="IMPACT-RELATED"/>
    <property type="match status" value="1"/>
</dbReference>
<dbReference type="NCBIfam" id="TIGR00257">
    <property type="entry name" value="IMPACT_YIGZ"/>
    <property type="match status" value="1"/>
</dbReference>
<keyword evidence="4" id="KW-1185">Reference proteome</keyword>
<dbReference type="InterPro" id="IPR020568">
    <property type="entry name" value="Ribosomal_Su5_D2-typ_SF"/>
</dbReference>
<proteinExistence type="inferred from homology"/>
<comment type="similarity">
    <text evidence="1">Belongs to the IMPACT family.</text>
</comment>
<organism evidence="3 4">
    <name type="scientific">Microbacter margulisiae</name>
    <dbReference type="NCBI Taxonomy" id="1350067"/>
    <lineage>
        <taxon>Bacteria</taxon>
        <taxon>Pseudomonadati</taxon>
        <taxon>Bacteroidota</taxon>
        <taxon>Bacteroidia</taxon>
        <taxon>Bacteroidales</taxon>
        <taxon>Porphyromonadaceae</taxon>
        <taxon>Microbacter</taxon>
    </lineage>
</organism>
<dbReference type="Gene3D" id="3.30.230.30">
    <property type="entry name" value="Impact, N-terminal domain"/>
    <property type="match status" value="1"/>
</dbReference>
<dbReference type="InterPro" id="IPR020569">
    <property type="entry name" value="UPF0029_Impact_CS"/>
</dbReference>
<feature type="domain" description="Impact N-terminal" evidence="2">
    <location>
        <begin position="19"/>
        <end position="124"/>
    </location>
</feature>
<dbReference type="SUPFAM" id="SSF54980">
    <property type="entry name" value="EF-G C-terminal domain-like"/>
    <property type="match status" value="1"/>
</dbReference>
<dbReference type="RefSeq" id="WP_183414091.1">
    <property type="nucleotide sequence ID" value="NZ_JACHYB010000002.1"/>
</dbReference>